<dbReference type="EMBL" id="PFBV01000003">
    <property type="protein sequence ID" value="PIT88331.1"/>
    <property type="molecule type" value="Genomic_DNA"/>
</dbReference>
<organism evidence="1 2">
    <name type="scientific">Candidatus Magasanikbacteria bacterium CG10_big_fil_rev_8_21_14_0_10_36_32</name>
    <dbReference type="NCBI Taxonomy" id="1974646"/>
    <lineage>
        <taxon>Bacteria</taxon>
        <taxon>Candidatus Magasanikiibacteriota</taxon>
    </lineage>
</organism>
<name>A0A2M6W6A9_9BACT</name>
<evidence type="ECO:0000313" key="1">
    <source>
        <dbReference type="EMBL" id="PIT88331.1"/>
    </source>
</evidence>
<gene>
    <name evidence="1" type="ORF">COU29_00880</name>
</gene>
<reference evidence="2" key="1">
    <citation type="submission" date="2017-09" db="EMBL/GenBank/DDBJ databases">
        <title>Depth-based differentiation of microbial function through sediment-hosted aquifers and enrichment of novel symbionts in the deep terrestrial subsurface.</title>
        <authorList>
            <person name="Probst A.J."/>
            <person name="Ladd B."/>
            <person name="Jarett J.K."/>
            <person name="Geller-Mcgrath D.E."/>
            <person name="Sieber C.M.K."/>
            <person name="Emerson J.B."/>
            <person name="Anantharaman K."/>
            <person name="Thomas B.C."/>
            <person name="Malmstrom R."/>
            <person name="Stieglmeier M."/>
            <person name="Klingl A."/>
            <person name="Woyke T."/>
            <person name="Ryan C.M."/>
            <person name="Banfield J.F."/>
        </authorList>
    </citation>
    <scope>NUCLEOTIDE SEQUENCE [LARGE SCALE GENOMIC DNA]</scope>
</reference>
<sequence>MIPEKKKSDSWREALKFINKCPVCGSIYNTKNARLFASQDKASLIHISCVKCAGNFIAMVVEVGHSLSSMGMVSDLNFSDAEKFCQLEPIVMDEMIDGIRQIKENNLIKNYPDAKSGFRHSVGKI</sequence>
<dbReference type="Proteomes" id="UP000231426">
    <property type="component" value="Unassembled WGS sequence"/>
</dbReference>
<accession>A0A2M6W6A9</accession>
<dbReference type="AlphaFoldDB" id="A0A2M6W6A9"/>
<comment type="caution">
    <text evidence="1">The sequence shown here is derived from an EMBL/GenBank/DDBJ whole genome shotgun (WGS) entry which is preliminary data.</text>
</comment>
<proteinExistence type="predicted"/>
<evidence type="ECO:0000313" key="2">
    <source>
        <dbReference type="Proteomes" id="UP000231426"/>
    </source>
</evidence>
<protein>
    <submittedName>
        <fullName evidence="1">Uncharacterized protein</fullName>
    </submittedName>
</protein>